<name>A0A4C1ZN48_EUMVA</name>
<comment type="caution">
    <text evidence="2">The sequence shown here is derived from an EMBL/GenBank/DDBJ whole genome shotgun (WGS) entry which is preliminary data.</text>
</comment>
<proteinExistence type="predicted"/>
<evidence type="ECO:0000313" key="3">
    <source>
        <dbReference type="Proteomes" id="UP000299102"/>
    </source>
</evidence>
<evidence type="ECO:0000313" key="2">
    <source>
        <dbReference type="EMBL" id="GBP88037.1"/>
    </source>
</evidence>
<organism evidence="2 3">
    <name type="scientific">Eumeta variegata</name>
    <name type="common">Bagworm moth</name>
    <name type="synonym">Eumeta japonica</name>
    <dbReference type="NCBI Taxonomy" id="151549"/>
    <lineage>
        <taxon>Eukaryota</taxon>
        <taxon>Metazoa</taxon>
        <taxon>Ecdysozoa</taxon>
        <taxon>Arthropoda</taxon>
        <taxon>Hexapoda</taxon>
        <taxon>Insecta</taxon>
        <taxon>Pterygota</taxon>
        <taxon>Neoptera</taxon>
        <taxon>Endopterygota</taxon>
        <taxon>Lepidoptera</taxon>
        <taxon>Glossata</taxon>
        <taxon>Ditrysia</taxon>
        <taxon>Tineoidea</taxon>
        <taxon>Psychidae</taxon>
        <taxon>Oiketicinae</taxon>
        <taxon>Eumeta</taxon>
    </lineage>
</organism>
<dbReference type="AlphaFoldDB" id="A0A4C1ZN48"/>
<keyword evidence="3" id="KW-1185">Reference proteome</keyword>
<dbReference type="Proteomes" id="UP000299102">
    <property type="component" value="Unassembled WGS sequence"/>
</dbReference>
<sequence length="146" mass="17218">MHTCADSGAGVQHIYRDDANMLKWLQKDRNKHQIDQLLLERKNVLKQTDKLLEKWKHTQASDPTQFEETRKPPPPLRLELPLVEMTLFNAQEKHPERGDTGDLCERTESTFLTFSPLLDENAEEVFSENILMNHTERFNQYEKRTI</sequence>
<protein>
    <submittedName>
        <fullName evidence="2">Uncharacterized protein</fullName>
    </submittedName>
</protein>
<accession>A0A4C1ZN48</accession>
<dbReference type="EMBL" id="BGZK01001901">
    <property type="protein sequence ID" value="GBP88037.1"/>
    <property type="molecule type" value="Genomic_DNA"/>
</dbReference>
<gene>
    <name evidence="2" type="ORF">EVAR_61872_1</name>
</gene>
<dbReference type="OrthoDB" id="7475332at2759"/>
<evidence type="ECO:0000256" key="1">
    <source>
        <dbReference type="SAM" id="MobiDB-lite"/>
    </source>
</evidence>
<feature type="region of interest" description="Disordered" evidence="1">
    <location>
        <begin position="56"/>
        <end position="77"/>
    </location>
</feature>
<reference evidence="2 3" key="1">
    <citation type="journal article" date="2019" name="Commun. Biol.">
        <title>The bagworm genome reveals a unique fibroin gene that provides high tensile strength.</title>
        <authorList>
            <person name="Kono N."/>
            <person name="Nakamura H."/>
            <person name="Ohtoshi R."/>
            <person name="Tomita M."/>
            <person name="Numata K."/>
            <person name="Arakawa K."/>
        </authorList>
    </citation>
    <scope>NUCLEOTIDE SEQUENCE [LARGE SCALE GENOMIC DNA]</scope>
</reference>